<feature type="transmembrane region" description="Helical" evidence="1">
    <location>
        <begin position="47"/>
        <end position="73"/>
    </location>
</feature>
<proteinExistence type="predicted"/>
<keyword evidence="1" id="KW-0472">Membrane</keyword>
<feature type="transmembrane region" description="Helical" evidence="1">
    <location>
        <begin position="144"/>
        <end position="163"/>
    </location>
</feature>
<evidence type="ECO:0000313" key="2">
    <source>
        <dbReference type="EMBL" id="SHJ36116.1"/>
    </source>
</evidence>
<feature type="transmembrane region" description="Helical" evidence="1">
    <location>
        <begin position="170"/>
        <end position="187"/>
    </location>
</feature>
<feature type="transmembrane region" description="Helical" evidence="1">
    <location>
        <begin position="21"/>
        <end position="41"/>
    </location>
</feature>
<keyword evidence="1" id="KW-0812">Transmembrane</keyword>
<feature type="transmembrane region" description="Helical" evidence="1">
    <location>
        <begin position="101"/>
        <end position="124"/>
    </location>
</feature>
<dbReference type="AlphaFoldDB" id="A0A1M6INS9"/>
<dbReference type="InterPro" id="IPR019860">
    <property type="entry name" value="Motility-assoc_ABC_perm_GldF"/>
</dbReference>
<sequence length="248" mass="27363">MEPPAMLAIFKREIQSFFTSPIAYLVIGLFLVLNGLFLWVFKGEFNIFEYGIADLSNFFLLTPWVFLFLIPAITMKSFSEERKLGTLELLFIKPVSIAQTVLGKFLGTLALGSIALIPTLVYVYTVSQLGTTIGNLDMGPVMGSYFGTVLLMACYTAIGVFASTLSDNQIVAFIVGVVLCFIGYYGFEGLSSIVDDGQTSLGIKALGMKQHFDSISLGVLDTRDLVYFVSVTGFFLFLTFLQLKNMNR</sequence>
<name>A0A1M6INS9_9FLAO</name>
<dbReference type="PANTHER" id="PTHR43471">
    <property type="entry name" value="ABC TRANSPORTER PERMEASE"/>
    <property type="match status" value="1"/>
</dbReference>
<dbReference type="Pfam" id="PF12679">
    <property type="entry name" value="ABC2_membrane_2"/>
    <property type="match status" value="1"/>
</dbReference>
<dbReference type="NCBIfam" id="TIGR03518">
    <property type="entry name" value="ABC_perm_GldF"/>
    <property type="match status" value="1"/>
</dbReference>
<dbReference type="Proteomes" id="UP000184543">
    <property type="component" value="Unassembled WGS sequence"/>
</dbReference>
<dbReference type="GO" id="GO:0005886">
    <property type="term" value="C:plasma membrane"/>
    <property type="evidence" value="ECO:0007669"/>
    <property type="project" value="UniProtKB-SubCell"/>
</dbReference>
<dbReference type="GO" id="GO:0140359">
    <property type="term" value="F:ABC-type transporter activity"/>
    <property type="evidence" value="ECO:0007669"/>
    <property type="project" value="InterPro"/>
</dbReference>
<reference evidence="3" key="1">
    <citation type="submission" date="2016-11" db="EMBL/GenBank/DDBJ databases">
        <authorList>
            <person name="Varghese N."/>
            <person name="Submissions S."/>
        </authorList>
    </citation>
    <scope>NUCLEOTIDE SEQUENCE [LARGE SCALE GENOMIC DNA]</scope>
    <source>
        <strain evidence="3">DSM 19858</strain>
    </source>
</reference>
<feature type="transmembrane region" description="Helical" evidence="1">
    <location>
        <begin position="225"/>
        <end position="243"/>
    </location>
</feature>
<organism evidence="2 3">
    <name type="scientific">Pseudozobellia thermophila</name>
    <dbReference type="NCBI Taxonomy" id="192903"/>
    <lineage>
        <taxon>Bacteria</taxon>
        <taxon>Pseudomonadati</taxon>
        <taxon>Bacteroidota</taxon>
        <taxon>Flavobacteriia</taxon>
        <taxon>Flavobacteriales</taxon>
        <taxon>Flavobacteriaceae</taxon>
        <taxon>Pseudozobellia</taxon>
    </lineage>
</organism>
<keyword evidence="3" id="KW-1185">Reference proteome</keyword>
<accession>A0A1M6INS9</accession>
<dbReference type="STRING" id="192903.SAMN04488513_10463"/>
<protein>
    <submittedName>
        <fullName evidence="2">Protein involved in gliding motility GldF</fullName>
    </submittedName>
</protein>
<evidence type="ECO:0000313" key="3">
    <source>
        <dbReference type="Proteomes" id="UP000184543"/>
    </source>
</evidence>
<keyword evidence="1" id="KW-1133">Transmembrane helix</keyword>
<evidence type="ECO:0000256" key="1">
    <source>
        <dbReference type="SAM" id="Phobius"/>
    </source>
</evidence>
<gene>
    <name evidence="2" type="ORF">SAMN04488513_10463</name>
</gene>
<dbReference type="EMBL" id="FQYU01000004">
    <property type="protein sequence ID" value="SHJ36116.1"/>
    <property type="molecule type" value="Genomic_DNA"/>
</dbReference>